<gene>
    <name evidence="1" type="ORF">HYH03_001667</name>
</gene>
<comment type="caution">
    <text evidence="1">The sequence shown here is derived from an EMBL/GenBank/DDBJ whole genome shotgun (WGS) entry which is preliminary data.</text>
</comment>
<organism evidence="1 2">
    <name type="scientific">Edaphochlamys debaryana</name>
    <dbReference type="NCBI Taxonomy" id="47281"/>
    <lineage>
        <taxon>Eukaryota</taxon>
        <taxon>Viridiplantae</taxon>
        <taxon>Chlorophyta</taxon>
        <taxon>core chlorophytes</taxon>
        <taxon>Chlorophyceae</taxon>
        <taxon>CS clade</taxon>
        <taxon>Chlamydomonadales</taxon>
        <taxon>Chlamydomonadales incertae sedis</taxon>
        <taxon>Edaphochlamys</taxon>
    </lineage>
</organism>
<dbReference type="OrthoDB" id="529262at2759"/>
<accession>A0A836C698</accession>
<keyword evidence="2" id="KW-1185">Reference proteome</keyword>
<dbReference type="EMBL" id="JAEHOE010000003">
    <property type="protein sequence ID" value="KAG2500908.1"/>
    <property type="molecule type" value="Genomic_DNA"/>
</dbReference>
<dbReference type="InterPro" id="IPR045499">
    <property type="entry name" value="DUF6492"/>
</dbReference>
<evidence type="ECO:0000313" key="1">
    <source>
        <dbReference type="EMBL" id="KAG2500908.1"/>
    </source>
</evidence>
<dbReference type="AlphaFoldDB" id="A0A836C698"/>
<evidence type="ECO:0000313" key="2">
    <source>
        <dbReference type="Proteomes" id="UP000612055"/>
    </source>
</evidence>
<reference evidence="1" key="1">
    <citation type="journal article" date="2020" name="bioRxiv">
        <title>Comparative genomics of Chlamydomonas.</title>
        <authorList>
            <person name="Craig R.J."/>
            <person name="Hasan A.R."/>
            <person name="Ness R.W."/>
            <person name="Keightley P.D."/>
        </authorList>
    </citation>
    <scope>NUCLEOTIDE SEQUENCE</scope>
    <source>
        <strain evidence="1">CCAP 11/70</strain>
    </source>
</reference>
<name>A0A836C698_9CHLO</name>
<protein>
    <submittedName>
        <fullName evidence="1">Uncharacterized protein</fullName>
    </submittedName>
</protein>
<sequence>MSGPFDVVTLALKPTCVNRRMVQSLVEHLVPKPRTIHVIAVQCTGFERFHPSVRCHADDKLVPGLTASSVGRWLEERLGAVRWEALDRAMALRRSSWYFQQLVKLAAAEHIQPPLTEHFLIWDSDMIMLRPMTWFVPPETPSGSATGAHTPAAAPAVHLPAGPVPQPSGVDSSQGCVNPLPFRTVIHVGGWHSDGYRRTYQSLTGHAPRFGPAQSSFVAHHMLVHRPFLSAFLRDITAPQHRNDTRLGWAHSILDAAASLQDVQQYMVGFSEYWSYLSWVLEHHPCAVALTARQEWDRVTVPTQLPVGVRHQDGASTQFLGVCCPTADSLRVFADRGVLFAGYEIGHRAYCNYAHPAFKDGYAQWFMDV</sequence>
<proteinExistence type="predicted"/>
<dbReference type="Pfam" id="PF20102">
    <property type="entry name" value="DUF6492"/>
    <property type="match status" value="1"/>
</dbReference>
<dbReference type="Proteomes" id="UP000612055">
    <property type="component" value="Unassembled WGS sequence"/>
</dbReference>